<dbReference type="InterPro" id="IPR005094">
    <property type="entry name" value="Endonuclease_MobA/VirD2"/>
</dbReference>
<feature type="domain" description="MobA/VirD2-like nuclease" evidence="1">
    <location>
        <begin position="39"/>
        <end position="151"/>
    </location>
</feature>
<dbReference type="Pfam" id="PF03432">
    <property type="entry name" value="Relaxase"/>
    <property type="match status" value="1"/>
</dbReference>
<evidence type="ECO:0000313" key="3">
    <source>
        <dbReference type="Proteomes" id="UP000244929"/>
    </source>
</evidence>
<sequence length="414" mass="46387">MIAKIGHGASITGALKYNLQKVLQENGTILFLNRMSENTRGKYSLRELTRSFDPYLAANRRTENPAVHISLNPDPRDRVSDGQYVKMAEAYMREMGYGDQPYAVFKHTDIGRTHIHIVSTCVARDGRKISDSYEKRRSMKACRKLEEMYGLKPSGEKKSDDSGLRLKPVDWQSGDVKSQIAAVVRHLPRYYRYQSLGAYNALLSLFNITAEPVSSESFGRPRKGLTYFALKEGTKVGRPFKSSLFGRHAGLAALEAHYARSGEAMKEGPHRKALRGLILPLMDTAKDLESFKGHLIRSGVSTVVLRNDQGRIYGMTFVDHDSRMVWNGSMLGRECSANAFNELWNGHTQLAKEGGTVMEEVTELRQDQDRGDLPLEVLGSLGAILSGFFAGDGASDYGEHQVPEHLKRKRKKKK</sequence>
<dbReference type="Proteomes" id="UP000244929">
    <property type="component" value="Chromosome"/>
</dbReference>
<dbReference type="RefSeq" id="WP_108779004.1">
    <property type="nucleotide sequence ID" value="NZ_CP029186.1"/>
</dbReference>
<protein>
    <submittedName>
        <fullName evidence="2">Relaxase</fullName>
    </submittedName>
</protein>
<accession>A0A2S1R164</accession>
<name>A0A2S1R164_9FLAO</name>
<evidence type="ECO:0000259" key="1">
    <source>
        <dbReference type="Pfam" id="PF03432"/>
    </source>
</evidence>
<keyword evidence="3" id="KW-1185">Reference proteome</keyword>
<evidence type="ECO:0000313" key="2">
    <source>
        <dbReference type="EMBL" id="AWH86281.1"/>
    </source>
</evidence>
<dbReference type="EMBL" id="CP029186">
    <property type="protein sequence ID" value="AWH86281.1"/>
    <property type="molecule type" value="Genomic_DNA"/>
</dbReference>
<proteinExistence type="predicted"/>
<organism evidence="2 3">
    <name type="scientific">Flavobacterium album</name>
    <dbReference type="NCBI Taxonomy" id="2175091"/>
    <lineage>
        <taxon>Bacteria</taxon>
        <taxon>Pseudomonadati</taxon>
        <taxon>Bacteroidota</taxon>
        <taxon>Flavobacteriia</taxon>
        <taxon>Flavobacteriales</taxon>
        <taxon>Flavobacteriaceae</taxon>
        <taxon>Flavobacterium</taxon>
    </lineage>
</organism>
<dbReference type="NCBIfam" id="NF041325">
    <property type="entry name" value="Bacteroid_MobB"/>
    <property type="match status" value="1"/>
</dbReference>
<dbReference type="OrthoDB" id="915634at2"/>
<dbReference type="KEGG" id="falb:HYN59_14710"/>
<dbReference type="AlphaFoldDB" id="A0A2S1R164"/>
<gene>
    <name evidence="2" type="ORF">HYN59_14710</name>
</gene>
<reference evidence="2 3" key="1">
    <citation type="submission" date="2018-04" db="EMBL/GenBank/DDBJ databases">
        <title>Genome sequencing of Flavobacterium sp. HYN0059.</title>
        <authorList>
            <person name="Yi H."/>
            <person name="Baek C."/>
        </authorList>
    </citation>
    <scope>NUCLEOTIDE SEQUENCE [LARGE SCALE GENOMIC DNA]</scope>
    <source>
        <strain evidence="2 3">HYN0059</strain>
    </source>
</reference>